<dbReference type="FunFam" id="3.40.190.80:FF:000002">
    <property type="entry name" value="Inositol-1-monophosphatase"/>
    <property type="match status" value="1"/>
</dbReference>
<dbReference type="Gene3D" id="3.30.540.10">
    <property type="entry name" value="Fructose-1,6-Bisphosphatase, subunit A, domain 1"/>
    <property type="match status" value="1"/>
</dbReference>
<comment type="similarity">
    <text evidence="3 8">Belongs to the inositol monophosphatase superfamily.</text>
</comment>
<dbReference type="GO" id="GO:0008934">
    <property type="term" value="F:inositol monophosphate 1-phosphatase activity"/>
    <property type="evidence" value="ECO:0007669"/>
    <property type="project" value="InterPro"/>
</dbReference>
<dbReference type="PRINTS" id="PR00377">
    <property type="entry name" value="IMPHPHTASES"/>
</dbReference>
<dbReference type="Proteomes" id="UP000502179">
    <property type="component" value="Chromosome"/>
</dbReference>
<dbReference type="Gene3D" id="3.40.190.80">
    <property type="match status" value="1"/>
</dbReference>
<dbReference type="SUPFAM" id="SSF56655">
    <property type="entry name" value="Carbohydrate phosphatase"/>
    <property type="match status" value="1"/>
</dbReference>
<gene>
    <name evidence="9" type="ORF">G4V39_04220</name>
</gene>
<keyword evidence="5 8" id="KW-0378">Hydrolase</keyword>
<protein>
    <recommendedName>
        <fullName evidence="8">Inositol-1-monophosphatase</fullName>
        <ecNumber evidence="8">3.1.3.25</ecNumber>
    </recommendedName>
</protein>
<evidence type="ECO:0000313" key="10">
    <source>
        <dbReference type="Proteomes" id="UP000502179"/>
    </source>
</evidence>
<proteinExistence type="inferred from homology"/>
<dbReference type="KEGG" id="tav:G4V39_04220"/>
<keyword evidence="10" id="KW-1185">Reference proteome</keyword>
<comment type="catalytic activity">
    <reaction evidence="1 8">
        <text>a myo-inositol phosphate + H2O = myo-inositol + phosphate</text>
        <dbReference type="Rhea" id="RHEA:24056"/>
        <dbReference type="ChEBI" id="CHEBI:15377"/>
        <dbReference type="ChEBI" id="CHEBI:17268"/>
        <dbReference type="ChEBI" id="CHEBI:43474"/>
        <dbReference type="ChEBI" id="CHEBI:84139"/>
        <dbReference type="EC" id="3.1.3.25"/>
    </reaction>
</comment>
<feature type="binding site" evidence="7">
    <location>
        <position position="208"/>
    </location>
    <ligand>
        <name>Mg(2+)</name>
        <dbReference type="ChEBI" id="CHEBI:18420"/>
        <label>1</label>
        <note>catalytic</note>
    </ligand>
</feature>
<evidence type="ECO:0000256" key="7">
    <source>
        <dbReference type="PIRSR" id="PIRSR600760-2"/>
    </source>
</evidence>
<dbReference type="InterPro" id="IPR020550">
    <property type="entry name" value="Inositol_monophosphatase_CS"/>
</dbReference>
<dbReference type="InterPro" id="IPR033942">
    <property type="entry name" value="IMPase"/>
</dbReference>
<sequence length="258" mass="28497">MKEILETLKETALLAGDFIRKLYEHPHQINHKGEIDLVTEADLGAEEIIVQNLKQNFPNVAILAEEKVKEAPGETYFLVDPLDGTTNFAHGFPWFAVSLAFVQKGRPEIGVIYHPMLDELFWARRGQGAFLGQRRISVSSTARLSESLLATGFPYDVHQRPEPVLAAFSAFIVRAQGIRRAGAAALDLAYVACGRFDGFWEIKLKPWDTAAGVLLVEEAGGRVTDFRGGAYSPFAQTIVATNGRIHEQMVAITSNFLP</sequence>
<feature type="binding site" evidence="7">
    <location>
        <position position="83"/>
    </location>
    <ligand>
        <name>Mg(2+)</name>
        <dbReference type="ChEBI" id="CHEBI:18420"/>
        <label>1</label>
        <note>catalytic</note>
    </ligand>
</feature>
<dbReference type="GO" id="GO:0007165">
    <property type="term" value="P:signal transduction"/>
    <property type="evidence" value="ECO:0007669"/>
    <property type="project" value="TreeGrafter"/>
</dbReference>
<organism evidence="9 10">
    <name type="scientific">Thermosulfuriphilus ammonigenes</name>
    <dbReference type="NCBI Taxonomy" id="1936021"/>
    <lineage>
        <taxon>Bacteria</taxon>
        <taxon>Pseudomonadati</taxon>
        <taxon>Thermodesulfobacteriota</taxon>
        <taxon>Thermodesulfobacteria</taxon>
        <taxon>Thermodesulfobacteriales</taxon>
        <taxon>Thermodesulfobacteriaceae</taxon>
        <taxon>Thermosulfuriphilus</taxon>
    </lineage>
</organism>
<dbReference type="CDD" id="cd01639">
    <property type="entry name" value="IMPase"/>
    <property type="match status" value="1"/>
</dbReference>
<name>A0A6G7PV46_9BACT</name>
<evidence type="ECO:0000256" key="2">
    <source>
        <dbReference type="ARBA" id="ARBA00001946"/>
    </source>
</evidence>
<dbReference type="EMBL" id="CP048877">
    <property type="protein sequence ID" value="QIJ71532.1"/>
    <property type="molecule type" value="Genomic_DNA"/>
</dbReference>
<dbReference type="InterPro" id="IPR000760">
    <property type="entry name" value="Inositol_monophosphatase-like"/>
</dbReference>
<dbReference type="PROSITE" id="PS00630">
    <property type="entry name" value="IMP_2"/>
    <property type="match status" value="1"/>
</dbReference>
<dbReference type="PROSITE" id="PS00629">
    <property type="entry name" value="IMP_1"/>
    <property type="match status" value="1"/>
</dbReference>
<evidence type="ECO:0000256" key="5">
    <source>
        <dbReference type="ARBA" id="ARBA00022801"/>
    </source>
</evidence>
<dbReference type="PRINTS" id="PR01959">
    <property type="entry name" value="SBIMPHPHTASE"/>
</dbReference>
<dbReference type="GO" id="GO:0006020">
    <property type="term" value="P:inositol metabolic process"/>
    <property type="evidence" value="ECO:0007669"/>
    <property type="project" value="TreeGrafter"/>
</dbReference>
<feature type="binding site" evidence="7">
    <location>
        <position position="82"/>
    </location>
    <ligand>
        <name>Mg(2+)</name>
        <dbReference type="ChEBI" id="CHEBI:18420"/>
        <label>1</label>
        <note>catalytic</note>
    </ligand>
</feature>
<evidence type="ECO:0000256" key="4">
    <source>
        <dbReference type="ARBA" id="ARBA00022723"/>
    </source>
</evidence>
<evidence type="ECO:0000256" key="6">
    <source>
        <dbReference type="ARBA" id="ARBA00022842"/>
    </source>
</evidence>
<keyword evidence="4 7" id="KW-0479">Metal-binding</keyword>
<dbReference type="GO" id="GO:0046872">
    <property type="term" value="F:metal ion binding"/>
    <property type="evidence" value="ECO:0007669"/>
    <property type="project" value="UniProtKB-KW"/>
</dbReference>
<feature type="binding site" evidence="7">
    <location>
        <position position="65"/>
    </location>
    <ligand>
        <name>Mg(2+)</name>
        <dbReference type="ChEBI" id="CHEBI:18420"/>
        <label>1</label>
        <note>catalytic</note>
    </ligand>
</feature>
<evidence type="ECO:0000256" key="1">
    <source>
        <dbReference type="ARBA" id="ARBA00001033"/>
    </source>
</evidence>
<dbReference type="GO" id="GO:0046854">
    <property type="term" value="P:phosphatidylinositol phosphate biosynthetic process"/>
    <property type="evidence" value="ECO:0007669"/>
    <property type="project" value="InterPro"/>
</dbReference>
<keyword evidence="6 7" id="KW-0460">Magnesium</keyword>
<reference evidence="9 10" key="1">
    <citation type="submission" date="2020-02" db="EMBL/GenBank/DDBJ databases">
        <title>Genome analysis of Thermosulfuriphilus ammonigenes ST65T, an anaerobic thermophilic chemolithoautotrophic bacterium isolated from a deep-sea hydrothermal vent.</title>
        <authorList>
            <person name="Slobodkina G."/>
            <person name="Allioux M."/>
            <person name="Merkel A."/>
            <person name="Alain K."/>
            <person name="Jebbar M."/>
            <person name="Slobodkin A."/>
        </authorList>
    </citation>
    <scope>NUCLEOTIDE SEQUENCE [LARGE SCALE GENOMIC DNA]</scope>
    <source>
        <strain evidence="9 10">ST65</strain>
    </source>
</reference>
<dbReference type="PANTHER" id="PTHR20854:SF4">
    <property type="entry name" value="INOSITOL-1-MONOPHOSPHATASE-RELATED"/>
    <property type="match status" value="1"/>
</dbReference>
<dbReference type="AlphaFoldDB" id="A0A6G7PV46"/>
<dbReference type="RefSeq" id="WP_166031751.1">
    <property type="nucleotide sequence ID" value="NZ_CP048877.1"/>
</dbReference>
<dbReference type="InterPro" id="IPR022337">
    <property type="entry name" value="Inositol_monophosphatase_SuhB"/>
</dbReference>
<dbReference type="Pfam" id="PF00459">
    <property type="entry name" value="Inositol_P"/>
    <property type="match status" value="1"/>
</dbReference>
<accession>A0A6G7PV46</accession>
<dbReference type="EC" id="3.1.3.25" evidence="8"/>
<dbReference type="FunFam" id="3.30.540.10:FF:000003">
    <property type="entry name" value="Inositol-1-monophosphatase"/>
    <property type="match status" value="1"/>
</dbReference>
<dbReference type="InterPro" id="IPR020583">
    <property type="entry name" value="Inositol_monoP_metal-BS"/>
</dbReference>
<evidence type="ECO:0000256" key="3">
    <source>
        <dbReference type="ARBA" id="ARBA00009759"/>
    </source>
</evidence>
<feature type="binding site" evidence="7">
    <location>
        <position position="80"/>
    </location>
    <ligand>
        <name>Mg(2+)</name>
        <dbReference type="ChEBI" id="CHEBI:18420"/>
        <label>1</label>
        <note>catalytic</note>
    </ligand>
</feature>
<dbReference type="PANTHER" id="PTHR20854">
    <property type="entry name" value="INOSITOL MONOPHOSPHATASE"/>
    <property type="match status" value="1"/>
</dbReference>
<comment type="cofactor">
    <cofactor evidence="2 7 8">
        <name>Mg(2+)</name>
        <dbReference type="ChEBI" id="CHEBI:18420"/>
    </cofactor>
</comment>
<evidence type="ECO:0000256" key="8">
    <source>
        <dbReference type="RuleBase" id="RU364068"/>
    </source>
</evidence>
<evidence type="ECO:0000313" key="9">
    <source>
        <dbReference type="EMBL" id="QIJ71532.1"/>
    </source>
</evidence>